<dbReference type="PANTHER" id="PTHR21257:SF52">
    <property type="entry name" value="DELTA(14)-STEROL REDUCTASE TM7SF2"/>
    <property type="match status" value="1"/>
</dbReference>
<protein>
    <recommendedName>
        <fullName evidence="6">Delta(14)-sterol reductase TM7SF2</fullName>
        <shortName evidence="6">Delta-14-SR</shortName>
        <ecNumber evidence="6">1.3.1.70</ecNumber>
    </recommendedName>
    <alternativeName>
        <fullName evidence="6">3-beta-hydroxysterol Delta (14)-reductase</fullName>
    </alternativeName>
    <alternativeName>
        <fullName evidence="6">C-14 sterol reductase</fullName>
    </alternativeName>
    <alternativeName>
        <fullName evidence="6">Sterol C14-reductase</fullName>
    </alternativeName>
    <alternativeName>
        <fullName evidence="6">Transmembrane 7 superfamily member 2</fullName>
    </alternativeName>
</protein>
<feature type="transmembrane region" description="Helical" evidence="6">
    <location>
        <begin position="160"/>
        <end position="179"/>
    </location>
</feature>
<dbReference type="Proteomes" id="UP001591681">
    <property type="component" value="Unassembled WGS sequence"/>
</dbReference>
<dbReference type="GO" id="GO:0005789">
    <property type="term" value="C:endoplasmic reticulum membrane"/>
    <property type="evidence" value="ECO:0007669"/>
    <property type="project" value="UniProtKB-SubCell"/>
</dbReference>
<evidence type="ECO:0000313" key="7">
    <source>
        <dbReference type="EMBL" id="KAL2096380.1"/>
    </source>
</evidence>
<keyword evidence="6" id="KW-0443">Lipid metabolism</keyword>
<keyword evidence="6" id="KW-0153">Cholesterol metabolism</keyword>
<keyword evidence="6" id="KW-0756">Sterol biosynthesis</keyword>
<evidence type="ECO:0000256" key="4">
    <source>
        <dbReference type="ARBA" id="ARBA00022989"/>
    </source>
</evidence>
<evidence type="ECO:0000256" key="1">
    <source>
        <dbReference type="ARBA" id="ARBA00004141"/>
    </source>
</evidence>
<comment type="function">
    <text evidence="6">Catalyzes the reduction of the C14-unsaturated bond of lanosterol, as part of the metabolic pathway leading to cholesterol biosynthesis.</text>
</comment>
<name>A0ABD1KB76_9TELE</name>
<keyword evidence="8" id="KW-1185">Reference proteome</keyword>
<keyword evidence="6" id="KW-0752">Steroid biosynthesis</keyword>
<evidence type="ECO:0000256" key="6">
    <source>
        <dbReference type="RuleBase" id="RU369120"/>
    </source>
</evidence>
<keyword evidence="5 6" id="KW-0472">Membrane</keyword>
<dbReference type="Gene3D" id="1.20.120.1630">
    <property type="match status" value="1"/>
</dbReference>
<dbReference type="FunFam" id="1.20.120.1630:FF:000013">
    <property type="entry name" value="Lamin-B receptor-like Protein"/>
    <property type="match status" value="1"/>
</dbReference>
<keyword evidence="3 6" id="KW-0812">Transmembrane</keyword>
<evidence type="ECO:0000256" key="2">
    <source>
        <dbReference type="ARBA" id="ARBA00005402"/>
    </source>
</evidence>
<accession>A0ABD1KB76</accession>
<keyword evidence="6" id="KW-0753">Steroid metabolism</keyword>
<feature type="transmembrane region" description="Helical" evidence="6">
    <location>
        <begin position="185"/>
        <end position="203"/>
    </location>
</feature>
<keyword evidence="6" id="KW-0152">Cholesterol biosynthesis</keyword>
<comment type="catalytic activity">
    <reaction evidence="6">
        <text>4,4-dimethyl-5alpha-cholesta-8,24-dien-3beta-ol + NADP(+) = 4,4-dimethyl-5alpha-cholesta-8,14,24-trien-3beta-ol + NADPH + H(+)</text>
        <dbReference type="Rhea" id="RHEA:18561"/>
        <dbReference type="ChEBI" id="CHEBI:15378"/>
        <dbReference type="ChEBI" id="CHEBI:17813"/>
        <dbReference type="ChEBI" id="CHEBI:18364"/>
        <dbReference type="ChEBI" id="CHEBI:57783"/>
        <dbReference type="ChEBI" id="CHEBI:58349"/>
        <dbReference type="EC" id="1.3.1.70"/>
    </reaction>
</comment>
<feature type="transmembrane region" description="Helical" evidence="6">
    <location>
        <begin position="72"/>
        <end position="91"/>
    </location>
</feature>
<evidence type="ECO:0000256" key="5">
    <source>
        <dbReference type="ARBA" id="ARBA00023136"/>
    </source>
</evidence>
<dbReference type="Pfam" id="PF01222">
    <property type="entry name" value="ERG4_ERG24"/>
    <property type="match status" value="1"/>
</dbReference>
<dbReference type="EC" id="1.3.1.70" evidence="6"/>
<feature type="transmembrane region" description="Helical" evidence="6">
    <location>
        <begin position="223"/>
        <end position="247"/>
    </location>
</feature>
<feature type="transmembrane region" description="Helical" evidence="6">
    <location>
        <begin position="253"/>
        <end position="274"/>
    </location>
</feature>
<comment type="subcellular location">
    <subcellularLocation>
        <location evidence="6">Endoplasmic reticulum membrane</location>
        <topology evidence="6">Multi-pass membrane protein</topology>
    </subcellularLocation>
    <subcellularLocation>
        <location evidence="1">Membrane</location>
        <topology evidence="1">Multi-pass membrane protein</topology>
    </subcellularLocation>
    <subcellularLocation>
        <location evidence="6">Microsome membrane</location>
        <topology evidence="6">Multi-pass membrane protein</topology>
    </subcellularLocation>
</comment>
<keyword evidence="6" id="KW-0444">Lipid biosynthesis</keyword>
<dbReference type="PANTHER" id="PTHR21257">
    <property type="entry name" value="DELTA(14)-STEROL REDUCTASE"/>
    <property type="match status" value="1"/>
</dbReference>
<dbReference type="EMBL" id="JBHFQA010000007">
    <property type="protein sequence ID" value="KAL2096380.1"/>
    <property type="molecule type" value="Genomic_DNA"/>
</dbReference>
<comment type="similarity">
    <text evidence="2 6">Belongs to the ERG4/ERG24 family.</text>
</comment>
<reference evidence="7 8" key="1">
    <citation type="submission" date="2024-09" db="EMBL/GenBank/DDBJ databases">
        <title>A chromosome-level genome assembly of Gray's grenadier anchovy, Coilia grayii.</title>
        <authorList>
            <person name="Fu Z."/>
        </authorList>
    </citation>
    <scope>NUCLEOTIDE SEQUENCE [LARGE SCALE GENOMIC DNA]</scope>
    <source>
        <strain evidence="7">G4</strain>
        <tissue evidence="7">Muscle</tissue>
    </source>
</reference>
<evidence type="ECO:0000256" key="3">
    <source>
        <dbReference type="ARBA" id="ARBA00022692"/>
    </source>
</evidence>
<keyword evidence="6" id="KW-1207">Sterol metabolism</keyword>
<keyword evidence="6" id="KW-0256">Endoplasmic reticulum</keyword>
<gene>
    <name evidence="7" type="ORF">ACEWY4_008528</name>
</gene>
<comment type="caution">
    <text evidence="7">The sequence shown here is derived from an EMBL/GenBank/DDBJ whole genome shotgun (WGS) entry which is preliminary data.</text>
</comment>
<organism evidence="7 8">
    <name type="scientific">Coilia grayii</name>
    <name type="common">Gray's grenadier anchovy</name>
    <dbReference type="NCBI Taxonomy" id="363190"/>
    <lineage>
        <taxon>Eukaryota</taxon>
        <taxon>Metazoa</taxon>
        <taxon>Chordata</taxon>
        <taxon>Craniata</taxon>
        <taxon>Vertebrata</taxon>
        <taxon>Euteleostomi</taxon>
        <taxon>Actinopterygii</taxon>
        <taxon>Neopterygii</taxon>
        <taxon>Teleostei</taxon>
        <taxon>Clupei</taxon>
        <taxon>Clupeiformes</taxon>
        <taxon>Clupeoidei</taxon>
        <taxon>Engraulidae</taxon>
        <taxon>Coilinae</taxon>
        <taxon>Coilia</taxon>
    </lineage>
</organism>
<comment type="pathway">
    <text evidence="6">Steroid biosynthesis; cholesterol biosynthesis.</text>
</comment>
<feature type="transmembrane region" description="Helical" evidence="6">
    <location>
        <begin position="29"/>
        <end position="51"/>
    </location>
</feature>
<keyword evidence="6" id="KW-0560">Oxidoreductase</keyword>
<keyword evidence="4 6" id="KW-1133">Transmembrane helix</keyword>
<feature type="transmembrane region" description="Helical" evidence="6">
    <location>
        <begin position="103"/>
        <end position="123"/>
    </location>
</feature>
<dbReference type="GO" id="GO:0006695">
    <property type="term" value="P:cholesterol biosynthetic process"/>
    <property type="evidence" value="ECO:0007669"/>
    <property type="project" value="UniProtKB-UniRule"/>
</dbReference>
<evidence type="ECO:0000313" key="8">
    <source>
        <dbReference type="Proteomes" id="UP001591681"/>
    </source>
</evidence>
<proteinExistence type="inferred from homology"/>
<sequence>MTPLLTLLYEGCRPQDARWALLGDTTMPYWDWTMLLVVFAYTAMQAALYYLPFGQVEHRGKDEDGQVLRYNINGLHAFVISSALLVGMWSGGVFQACRITGRIYSLVCACYVLSFLIATLLYLHSFKKQPFSQTGPLLRDFALGKDINHRVFGIDMKHFFMVRIGFMGWGMVITCYLLAEIEKDGRVSLPMLLVVTFQLLYIVEFLLDEASVLPTKEFTQDGIGFLMIQGEYIYIPFYSSTAAFFLLQRPVQISLPSVFLICLLYGAGFAIYYISNGQKNCFRKNPSDPAFAGLRTILSPSGQNLLVSGWFGWVRHPNYLGDIMMTWAWTLPCGFSSVLPYIPAVVCTNMLRERANEIEEACEEKHGEAWKEYCRRVPYQLLPNIY</sequence>
<dbReference type="InterPro" id="IPR001171">
    <property type="entry name" value="ERG24_DHCR-like"/>
</dbReference>
<dbReference type="AlphaFoldDB" id="A0ABD1KB76"/>
<dbReference type="GO" id="GO:0050613">
    <property type="term" value="F:Delta14-sterol reductase activity"/>
    <property type="evidence" value="ECO:0007669"/>
    <property type="project" value="UniProtKB-UniRule"/>
</dbReference>